<name>A0ABW2KK96_9ACTN</name>
<proteinExistence type="predicted"/>
<evidence type="ECO:0000313" key="2">
    <source>
        <dbReference type="Proteomes" id="UP001596540"/>
    </source>
</evidence>
<gene>
    <name evidence="1" type="ORF">ACFQRF_18795</name>
</gene>
<organism evidence="1 2">
    <name type="scientific">Marinactinospora rubrisoli</name>
    <dbReference type="NCBI Taxonomy" id="2715399"/>
    <lineage>
        <taxon>Bacteria</taxon>
        <taxon>Bacillati</taxon>
        <taxon>Actinomycetota</taxon>
        <taxon>Actinomycetes</taxon>
        <taxon>Streptosporangiales</taxon>
        <taxon>Nocardiopsidaceae</taxon>
        <taxon>Marinactinospora</taxon>
    </lineage>
</organism>
<accession>A0ABW2KK96</accession>
<sequence length="79" mass="8995">MVGSQSTARELDGALRIPSTPFRIERQHFSVLRRMMSGEIEEVRAPCGEVVARQGETLRLGGTEMPRARNIREQRDNTR</sequence>
<dbReference type="RefSeq" id="WP_379872437.1">
    <property type="nucleotide sequence ID" value="NZ_JBHTBH010000009.1"/>
</dbReference>
<reference evidence="2" key="1">
    <citation type="journal article" date="2019" name="Int. J. Syst. Evol. Microbiol.">
        <title>The Global Catalogue of Microorganisms (GCM) 10K type strain sequencing project: providing services to taxonomists for standard genome sequencing and annotation.</title>
        <authorList>
            <consortium name="The Broad Institute Genomics Platform"/>
            <consortium name="The Broad Institute Genome Sequencing Center for Infectious Disease"/>
            <person name="Wu L."/>
            <person name="Ma J."/>
        </authorList>
    </citation>
    <scope>NUCLEOTIDE SEQUENCE [LARGE SCALE GENOMIC DNA]</scope>
    <source>
        <strain evidence="2">CGMCC 4.7382</strain>
    </source>
</reference>
<evidence type="ECO:0000313" key="1">
    <source>
        <dbReference type="EMBL" id="MFC7329784.1"/>
    </source>
</evidence>
<dbReference type="Proteomes" id="UP001596540">
    <property type="component" value="Unassembled WGS sequence"/>
</dbReference>
<keyword evidence="2" id="KW-1185">Reference proteome</keyword>
<protein>
    <submittedName>
        <fullName evidence="1">Uncharacterized protein</fullName>
    </submittedName>
</protein>
<dbReference type="EMBL" id="JBHTBH010000009">
    <property type="protein sequence ID" value="MFC7329784.1"/>
    <property type="molecule type" value="Genomic_DNA"/>
</dbReference>
<comment type="caution">
    <text evidence="1">The sequence shown here is derived from an EMBL/GenBank/DDBJ whole genome shotgun (WGS) entry which is preliminary data.</text>
</comment>